<comment type="caution">
    <text evidence="9">The sequence shown here is derived from an EMBL/GenBank/DDBJ whole genome shotgun (WGS) entry which is preliminary data.</text>
</comment>
<dbReference type="Pfam" id="PF00620">
    <property type="entry name" value="RhoGAP"/>
    <property type="match status" value="1"/>
</dbReference>
<feature type="compositionally biased region" description="Low complexity" evidence="5">
    <location>
        <begin position="396"/>
        <end position="411"/>
    </location>
</feature>
<dbReference type="InterPro" id="IPR000198">
    <property type="entry name" value="RhoGAP_dom"/>
</dbReference>
<dbReference type="CDD" id="cd00029">
    <property type="entry name" value="C1"/>
    <property type="match status" value="1"/>
</dbReference>
<feature type="region of interest" description="Disordered" evidence="5">
    <location>
        <begin position="1119"/>
        <end position="1155"/>
    </location>
</feature>
<keyword evidence="1" id="KW-0343">GTPase activation</keyword>
<dbReference type="PROSITE" id="PS00478">
    <property type="entry name" value="LIM_DOMAIN_1"/>
    <property type="match status" value="2"/>
</dbReference>
<feature type="domain" description="Phorbol-ester/DAG-type" evidence="7">
    <location>
        <begin position="1216"/>
        <end position="1263"/>
    </location>
</feature>
<dbReference type="SUPFAM" id="SSF48350">
    <property type="entry name" value="GTPase activation domain, GAP"/>
    <property type="match status" value="1"/>
</dbReference>
<keyword evidence="4" id="KW-0440">LIM domain</keyword>
<feature type="compositionally biased region" description="Polar residues" evidence="5">
    <location>
        <begin position="469"/>
        <end position="493"/>
    </location>
</feature>
<feature type="compositionally biased region" description="Low complexity" evidence="5">
    <location>
        <begin position="744"/>
        <end position="756"/>
    </location>
</feature>
<dbReference type="InterPro" id="IPR050729">
    <property type="entry name" value="Rho-GAP"/>
</dbReference>
<evidence type="ECO:0000313" key="9">
    <source>
        <dbReference type="EMBL" id="TFY62552.1"/>
    </source>
</evidence>
<dbReference type="SMART" id="SM00132">
    <property type="entry name" value="LIM"/>
    <property type="match status" value="2"/>
</dbReference>
<dbReference type="OrthoDB" id="79452at2759"/>
<dbReference type="Pfam" id="PF00412">
    <property type="entry name" value="LIM"/>
    <property type="match status" value="2"/>
</dbReference>
<evidence type="ECO:0000256" key="5">
    <source>
        <dbReference type="SAM" id="MobiDB-lite"/>
    </source>
</evidence>
<protein>
    <recommendedName>
        <fullName evidence="11">RhoGAP-domain-containing protein</fullName>
    </recommendedName>
</protein>
<keyword evidence="2 4" id="KW-0479">Metal-binding</keyword>
<feature type="region of interest" description="Disordered" evidence="5">
    <location>
        <begin position="1"/>
        <end position="26"/>
    </location>
</feature>
<evidence type="ECO:0000259" key="6">
    <source>
        <dbReference type="PROSITE" id="PS50023"/>
    </source>
</evidence>
<evidence type="ECO:0000256" key="4">
    <source>
        <dbReference type="PROSITE-ProRule" id="PRU00125"/>
    </source>
</evidence>
<feature type="compositionally biased region" description="Low complexity" evidence="5">
    <location>
        <begin position="266"/>
        <end position="279"/>
    </location>
</feature>
<feature type="compositionally biased region" description="Low complexity" evidence="5">
    <location>
        <begin position="193"/>
        <end position="218"/>
    </location>
</feature>
<feature type="compositionally biased region" description="Basic and acidic residues" evidence="5">
    <location>
        <begin position="822"/>
        <end position="845"/>
    </location>
</feature>
<dbReference type="InterPro" id="IPR002219">
    <property type="entry name" value="PKC_DAG/PE"/>
</dbReference>
<feature type="region of interest" description="Disordered" evidence="5">
    <location>
        <begin position="1167"/>
        <end position="1187"/>
    </location>
</feature>
<sequence>MLATLPTSPHAITMSDSPLTSPGQFQDSASVENKICPGCQNSVMNETGGVVIAFGQSFFHVECFKCAKCNNKVTADTNLLLLSDGQPVCSNCSYSCSVCHMPILDEAIMTGDDSYHAHCFKCRACHNRIDELMFAKTSHGIYCMSCHHQRVARSRRHAQKQKDRDKSVSGSSSSRTRDRLAKEQLKENGTGFPSQSKTPSTAQTTSTATSATLTPPATGNSLGQPYRSATLPDNAAYPSPQAPPSRRQSVQSFQDGRQGGNPLAESTRSTSSRRPSVTVDPPRDMQRAAQPSSSRPSTPAVVDEFGQKIKSPDQYALSPTTMLNSMTALLAASDADDSMQRRPSYDGDIRPLDILYKKNAAANGDAVHGLTVPNKGLNNARKRHSINPGAPLDLASLSSSLGSSEGSTSQSMNGRGSPYVSSPVREQPGNSLARKSSQSSLRAPPMLASKSESASQSRRLHSNDRPGSAGSTRSEYPQSQQELVRPLLQQSITLDRVPPRSHSLVANVPQETSRSLDRGPSPLGLPSNIRPARSFDDRPARPNLHGRALSNSLTIDVEKARRPLGTRSPQASPAHKIDVPSGIESGTDTEAEGENGKHGADSSDEGGPVPPPKDSKAKPRPEQLEISEYMSPDMSDVPRTDSAAVSDAEESSPVQRVSRSTFIAPALPPIRFSMNTGDFSDLLQSVNGRNSMKGLDQFAAARPPPKTPPPTAASDEDAWKKSTPTPTSVTTFTMSSESMDHSDTTSMTSMATVSASLDHSTNSKRYNSDERRSSTLSRTSFSPIDRAPSQNSSLPDTMSRSNSIGSNAHSDARSAAEFPSTQDRDRSHSELPYHNRAIPQRERFDSSVSFNPDGSVSYESSARITVTTAGSSIARPLRYDASELVTRRLQEALHEASKRGAMHVNLDKEFVQAILMVVEQRKVENAEMKGKLDGMKRASQQYMDGLTVAQGEYDKELNARREAEAEVTRLRVLLSGQAARITAMSGESRKGELQKQLTQELSDNLSGLERDVSVLRVERDVALAEVEELVTSKSSPSITDSDKTGVSVSRSLTTRLDKLKTHYKRELVPLTEEREALLREIAELKGARDVFLEETTMLNARNEELAQLNALYARRMENSAAPARRSADGASGDEKRSLSLDKPQPPQPGMHPSSTVLTTASLATDESTESKFVKVQKPDPNESPATLRGKFRWRAMKEITGASNLAQDSNEKGGLKHAFQQLNVLRLTRCDHCGDKLWGSLCRCSACNISVHPRCVNNVHSACTPQAPNRREDPNQQMALLPSMFGRDLVEQVRADAKGGDRMVPVLVEKCIQAVEASAMEYEGIYRKTGGSSQSKLITQLFEHGDYTSFDLLDSERFNDICSITSVLKTYFRSLPNPLLTFALHDEFMHASAIRDAPYRDAKYADLVKQLPTEHYYTLRVLMLHLHRVHQLNATNLMTARNLGVVFGPTLMRSRDPSAEFSDMAGKALSVEWLVENAPDVFPPLSNSS</sequence>
<reference evidence="9 10" key="1">
    <citation type="submission" date="2019-02" db="EMBL/GenBank/DDBJ databases">
        <title>Genome sequencing of the rare red list fungi Dentipellis fragilis.</title>
        <authorList>
            <person name="Buettner E."/>
            <person name="Kellner H."/>
        </authorList>
    </citation>
    <scope>NUCLEOTIDE SEQUENCE [LARGE SCALE GENOMIC DNA]</scope>
    <source>
        <strain evidence="9 10">DSM 105465</strain>
    </source>
</reference>
<dbReference type="PROSITE" id="PS50023">
    <property type="entry name" value="LIM_DOMAIN_2"/>
    <property type="match status" value="1"/>
</dbReference>
<feature type="region of interest" description="Disordered" evidence="5">
    <location>
        <begin position="370"/>
        <end position="658"/>
    </location>
</feature>
<dbReference type="SMART" id="SM00109">
    <property type="entry name" value="C1"/>
    <property type="match status" value="1"/>
</dbReference>
<dbReference type="GO" id="GO:0007165">
    <property type="term" value="P:signal transduction"/>
    <property type="evidence" value="ECO:0007669"/>
    <property type="project" value="InterPro"/>
</dbReference>
<evidence type="ECO:0000256" key="2">
    <source>
        <dbReference type="ARBA" id="ARBA00022723"/>
    </source>
</evidence>
<evidence type="ECO:0000259" key="8">
    <source>
        <dbReference type="PROSITE" id="PS50238"/>
    </source>
</evidence>
<dbReference type="SUPFAM" id="SSF57889">
    <property type="entry name" value="Cysteine-rich domain"/>
    <property type="match status" value="1"/>
</dbReference>
<feature type="domain" description="Rho-GAP" evidence="8">
    <location>
        <begin position="1287"/>
        <end position="1482"/>
    </location>
</feature>
<dbReference type="GO" id="GO:0046872">
    <property type="term" value="F:metal ion binding"/>
    <property type="evidence" value="ECO:0007669"/>
    <property type="project" value="UniProtKB-KW"/>
</dbReference>
<dbReference type="EMBL" id="SEOQ01000457">
    <property type="protein sequence ID" value="TFY62552.1"/>
    <property type="molecule type" value="Genomic_DNA"/>
</dbReference>
<feature type="compositionally biased region" description="Low complexity" evidence="5">
    <location>
        <begin position="722"/>
        <end position="737"/>
    </location>
</feature>
<feature type="compositionally biased region" description="Polar residues" evidence="5">
    <location>
        <begin position="788"/>
        <end position="809"/>
    </location>
</feature>
<dbReference type="Gene3D" id="2.10.110.10">
    <property type="entry name" value="Cysteine Rich Protein"/>
    <property type="match status" value="2"/>
</dbReference>
<dbReference type="PANTHER" id="PTHR23176:SF128">
    <property type="entry name" value="RHO GTPASE-ACTIVATING PROTEIN RGD1"/>
    <property type="match status" value="1"/>
</dbReference>
<dbReference type="CDD" id="cd09395">
    <property type="entry name" value="LIM2_Rga"/>
    <property type="match status" value="1"/>
</dbReference>
<dbReference type="InterPro" id="IPR001781">
    <property type="entry name" value="Znf_LIM"/>
</dbReference>
<dbReference type="FunFam" id="1.10.555.10:FF:000043">
    <property type="entry name" value="Rho GTPase activator Rga"/>
    <property type="match status" value="1"/>
</dbReference>
<feature type="domain" description="LIM zinc-binding" evidence="6">
    <location>
        <begin position="94"/>
        <end position="153"/>
    </location>
</feature>
<evidence type="ECO:0000256" key="3">
    <source>
        <dbReference type="ARBA" id="ARBA00022833"/>
    </source>
</evidence>
<evidence type="ECO:0000259" key="7">
    <source>
        <dbReference type="PROSITE" id="PS50081"/>
    </source>
</evidence>
<feature type="compositionally biased region" description="Pro residues" evidence="5">
    <location>
        <begin position="702"/>
        <end position="711"/>
    </location>
</feature>
<feature type="compositionally biased region" description="Polar residues" evidence="5">
    <location>
        <begin position="14"/>
        <end position="26"/>
    </location>
</feature>
<feature type="compositionally biased region" description="Basic and acidic residues" evidence="5">
    <location>
        <begin position="175"/>
        <end position="186"/>
    </location>
</feature>
<dbReference type="SMART" id="SM00324">
    <property type="entry name" value="RhoGAP"/>
    <property type="match status" value="1"/>
</dbReference>
<feature type="compositionally biased region" description="Low complexity" evidence="5">
    <location>
        <begin position="235"/>
        <end position="252"/>
    </location>
</feature>
<dbReference type="Gene3D" id="1.10.555.10">
    <property type="entry name" value="Rho GTPase activation protein"/>
    <property type="match status" value="1"/>
</dbReference>
<proteinExistence type="predicted"/>
<dbReference type="PROSITE" id="PS50238">
    <property type="entry name" value="RHOGAP"/>
    <property type="match status" value="1"/>
</dbReference>
<dbReference type="InterPro" id="IPR046349">
    <property type="entry name" value="C1-like_sf"/>
</dbReference>
<keyword evidence="3 4" id="KW-0862">Zinc</keyword>
<keyword evidence="10" id="KW-1185">Reference proteome</keyword>
<name>A0A4Y9YKB8_9AGAM</name>
<feature type="region of interest" description="Disordered" evidence="5">
    <location>
        <begin position="693"/>
        <end position="849"/>
    </location>
</feature>
<feature type="compositionally biased region" description="Basic and acidic residues" evidence="5">
    <location>
        <begin position="1168"/>
        <end position="1180"/>
    </location>
</feature>
<dbReference type="Proteomes" id="UP000298327">
    <property type="component" value="Unassembled WGS sequence"/>
</dbReference>
<evidence type="ECO:0000256" key="1">
    <source>
        <dbReference type="ARBA" id="ARBA00022468"/>
    </source>
</evidence>
<feature type="compositionally biased region" description="Basic and acidic residues" evidence="5">
    <location>
        <begin position="613"/>
        <end position="623"/>
    </location>
</feature>
<dbReference type="PROSITE" id="PS00479">
    <property type="entry name" value="ZF_DAG_PE_1"/>
    <property type="match status" value="1"/>
</dbReference>
<feature type="compositionally biased region" description="Polar residues" evidence="5">
    <location>
        <begin position="428"/>
        <end position="441"/>
    </location>
</feature>
<evidence type="ECO:0000313" key="10">
    <source>
        <dbReference type="Proteomes" id="UP000298327"/>
    </source>
</evidence>
<dbReference type="Pfam" id="PF00130">
    <property type="entry name" value="C1_1"/>
    <property type="match status" value="1"/>
</dbReference>
<gene>
    <name evidence="9" type="ORF">EVG20_g6661</name>
</gene>
<dbReference type="Gene3D" id="3.30.60.20">
    <property type="match status" value="1"/>
</dbReference>
<evidence type="ECO:0008006" key="11">
    <source>
        <dbReference type="Google" id="ProtNLM"/>
    </source>
</evidence>
<dbReference type="PANTHER" id="PTHR23176">
    <property type="entry name" value="RHO/RAC/CDC GTPASE-ACTIVATING PROTEIN"/>
    <property type="match status" value="1"/>
</dbReference>
<feature type="region of interest" description="Disordered" evidence="5">
    <location>
        <begin position="154"/>
        <end position="301"/>
    </location>
</feature>
<dbReference type="GO" id="GO:0005096">
    <property type="term" value="F:GTPase activator activity"/>
    <property type="evidence" value="ECO:0007669"/>
    <property type="project" value="UniProtKB-KW"/>
</dbReference>
<accession>A0A4Y9YKB8</accession>
<dbReference type="PROSITE" id="PS50081">
    <property type="entry name" value="ZF_DAG_PE_2"/>
    <property type="match status" value="1"/>
</dbReference>
<dbReference type="GO" id="GO:0005737">
    <property type="term" value="C:cytoplasm"/>
    <property type="evidence" value="ECO:0007669"/>
    <property type="project" value="TreeGrafter"/>
</dbReference>
<dbReference type="STRING" id="205917.A0A4Y9YKB8"/>
<organism evidence="9 10">
    <name type="scientific">Dentipellis fragilis</name>
    <dbReference type="NCBI Taxonomy" id="205917"/>
    <lineage>
        <taxon>Eukaryota</taxon>
        <taxon>Fungi</taxon>
        <taxon>Dikarya</taxon>
        <taxon>Basidiomycota</taxon>
        <taxon>Agaricomycotina</taxon>
        <taxon>Agaricomycetes</taxon>
        <taxon>Russulales</taxon>
        <taxon>Hericiaceae</taxon>
        <taxon>Dentipellis</taxon>
    </lineage>
</organism>
<dbReference type="InterPro" id="IPR008936">
    <property type="entry name" value="Rho_GTPase_activation_prot"/>
</dbReference>